<reference evidence="1 2" key="1">
    <citation type="submission" date="2024-02" db="EMBL/GenBank/DDBJ databases">
        <title>Chromosome-scale genome assembly of the rough periwinkle Littorina saxatilis.</title>
        <authorList>
            <person name="De Jode A."/>
            <person name="Faria R."/>
            <person name="Formenti G."/>
            <person name="Sims Y."/>
            <person name="Smith T.P."/>
            <person name="Tracey A."/>
            <person name="Wood J.M.D."/>
            <person name="Zagrodzka Z.B."/>
            <person name="Johannesson K."/>
            <person name="Butlin R.K."/>
            <person name="Leder E.H."/>
        </authorList>
    </citation>
    <scope>NUCLEOTIDE SEQUENCE [LARGE SCALE GENOMIC DNA]</scope>
    <source>
        <strain evidence="1">Snail1</strain>
        <tissue evidence="1">Muscle</tissue>
    </source>
</reference>
<gene>
    <name evidence="1" type="ORF">V1264_023973</name>
</gene>
<organism evidence="1 2">
    <name type="scientific">Littorina saxatilis</name>
    <dbReference type="NCBI Taxonomy" id="31220"/>
    <lineage>
        <taxon>Eukaryota</taxon>
        <taxon>Metazoa</taxon>
        <taxon>Spiralia</taxon>
        <taxon>Lophotrochozoa</taxon>
        <taxon>Mollusca</taxon>
        <taxon>Gastropoda</taxon>
        <taxon>Caenogastropoda</taxon>
        <taxon>Littorinimorpha</taxon>
        <taxon>Littorinoidea</taxon>
        <taxon>Littorinidae</taxon>
        <taxon>Littorina</taxon>
    </lineage>
</organism>
<evidence type="ECO:0000313" key="1">
    <source>
        <dbReference type="EMBL" id="KAK7101135.1"/>
    </source>
</evidence>
<keyword evidence="2" id="KW-1185">Reference proteome</keyword>
<evidence type="ECO:0000313" key="2">
    <source>
        <dbReference type="Proteomes" id="UP001374579"/>
    </source>
</evidence>
<dbReference type="Proteomes" id="UP001374579">
    <property type="component" value="Unassembled WGS sequence"/>
</dbReference>
<name>A0AAN9GBU7_9CAEN</name>
<protein>
    <submittedName>
        <fullName evidence="1">Uncharacterized protein</fullName>
    </submittedName>
</protein>
<dbReference type="AlphaFoldDB" id="A0AAN9GBU7"/>
<accession>A0AAN9GBU7</accession>
<comment type="caution">
    <text evidence="1">The sequence shown here is derived from an EMBL/GenBank/DDBJ whole genome shotgun (WGS) entry which is preliminary data.</text>
</comment>
<dbReference type="EMBL" id="JBAMIC010000011">
    <property type="protein sequence ID" value="KAK7101135.1"/>
    <property type="molecule type" value="Genomic_DNA"/>
</dbReference>
<sequence length="98" mass="10729">MRASANFPSVPSNLLPVVSEDLTKPASCACAPNMVRRSVRRSAPVSAQAAANTVFAFKHVIFCLPAFTQFWGRGCCHTMPANQQPSLRHTYLHCILID</sequence>
<proteinExistence type="predicted"/>